<reference evidence="4" key="2">
    <citation type="journal article" date="2023" name="IMA Fungus">
        <title>Comparative genomic study of the Penicillium genus elucidates a diverse pangenome and 15 lateral gene transfer events.</title>
        <authorList>
            <person name="Petersen C."/>
            <person name="Sorensen T."/>
            <person name="Nielsen M.R."/>
            <person name="Sondergaard T.E."/>
            <person name="Sorensen J.L."/>
            <person name="Fitzpatrick D.A."/>
            <person name="Frisvad J.C."/>
            <person name="Nielsen K.L."/>
        </authorList>
    </citation>
    <scope>NUCLEOTIDE SEQUENCE</scope>
    <source>
        <strain evidence="4">IBT 16125</strain>
    </source>
</reference>
<reference evidence="4" key="1">
    <citation type="submission" date="2022-12" db="EMBL/GenBank/DDBJ databases">
        <authorList>
            <person name="Petersen C."/>
        </authorList>
    </citation>
    <scope>NUCLEOTIDE SEQUENCE</scope>
    <source>
        <strain evidence="4">IBT 16125</strain>
    </source>
</reference>
<feature type="signal peptide" evidence="3">
    <location>
        <begin position="1"/>
        <end position="18"/>
    </location>
</feature>
<sequence length="261" mass="27619">MRQLTLLSSLLLLSPVWAATCYWPSGKVAGDNWLQCPGSKHCCAETEACLSNGLCVAGKYMTVYRGACTDDSWPISECPRVCYEEVADGWANLYPCPSNNNEVFTCGTAGWADHVCEQQLGNYTWVSSNVTVAQLGVSSSSTASSSTATASASSSTTSSGSADPTNPTASCSTPSAGNNATMKTGLGLGVGLGVPLLLALAGLLWFYVHTRRQIQSLQQKLNEQAALHPGLRGNYAPPPQELDTGKENWPEIQSNDRSELG</sequence>
<feature type="region of interest" description="Disordered" evidence="1">
    <location>
        <begin position="229"/>
        <end position="261"/>
    </location>
</feature>
<feature type="compositionally biased region" description="Low complexity" evidence="1">
    <location>
        <begin position="142"/>
        <end position="162"/>
    </location>
</feature>
<feature type="compositionally biased region" description="Polar residues" evidence="1">
    <location>
        <begin position="163"/>
        <end position="176"/>
    </location>
</feature>
<dbReference type="Proteomes" id="UP001213681">
    <property type="component" value="Unassembled WGS sequence"/>
</dbReference>
<gene>
    <name evidence="4" type="ORF">N7458_001800</name>
</gene>
<keyword evidence="5" id="KW-1185">Reference proteome</keyword>
<accession>A0AAD6CDE9</accession>
<feature type="transmembrane region" description="Helical" evidence="2">
    <location>
        <begin position="186"/>
        <end position="208"/>
    </location>
</feature>
<evidence type="ECO:0000313" key="5">
    <source>
        <dbReference type="Proteomes" id="UP001213681"/>
    </source>
</evidence>
<evidence type="ECO:0000313" key="4">
    <source>
        <dbReference type="EMBL" id="KAJ5460248.1"/>
    </source>
</evidence>
<evidence type="ECO:0000256" key="2">
    <source>
        <dbReference type="SAM" id="Phobius"/>
    </source>
</evidence>
<name>A0AAD6CDE9_9EURO</name>
<keyword evidence="2" id="KW-0472">Membrane</keyword>
<evidence type="ECO:0000256" key="1">
    <source>
        <dbReference type="SAM" id="MobiDB-lite"/>
    </source>
</evidence>
<comment type="caution">
    <text evidence="4">The sequence shown here is derived from an EMBL/GenBank/DDBJ whole genome shotgun (WGS) entry which is preliminary data.</text>
</comment>
<keyword evidence="2" id="KW-0812">Transmembrane</keyword>
<proteinExistence type="predicted"/>
<dbReference type="AlphaFoldDB" id="A0AAD6CDE9"/>
<feature type="chain" id="PRO_5042207920" evidence="3">
    <location>
        <begin position="19"/>
        <end position="261"/>
    </location>
</feature>
<dbReference type="RefSeq" id="XP_056769290.1">
    <property type="nucleotide sequence ID" value="XM_056905183.1"/>
</dbReference>
<feature type="compositionally biased region" description="Basic and acidic residues" evidence="1">
    <location>
        <begin position="243"/>
        <end position="261"/>
    </location>
</feature>
<organism evidence="4 5">
    <name type="scientific">Penicillium daleae</name>
    <dbReference type="NCBI Taxonomy" id="63821"/>
    <lineage>
        <taxon>Eukaryota</taxon>
        <taxon>Fungi</taxon>
        <taxon>Dikarya</taxon>
        <taxon>Ascomycota</taxon>
        <taxon>Pezizomycotina</taxon>
        <taxon>Eurotiomycetes</taxon>
        <taxon>Eurotiomycetidae</taxon>
        <taxon>Eurotiales</taxon>
        <taxon>Aspergillaceae</taxon>
        <taxon>Penicillium</taxon>
    </lineage>
</organism>
<keyword evidence="3" id="KW-0732">Signal</keyword>
<dbReference type="GeneID" id="81595426"/>
<feature type="region of interest" description="Disordered" evidence="1">
    <location>
        <begin position="142"/>
        <end position="176"/>
    </location>
</feature>
<dbReference type="EMBL" id="JAPVEA010000002">
    <property type="protein sequence ID" value="KAJ5460248.1"/>
    <property type="molecule type" value="Genomic_DNA"/>
</dbReference>
<evidence type="ECO:0000256" key="3">
    <source>
        <dbReference type="SAM" id="SignalP"/>
    </source>
</evidence>
<keyword evidence="2" id="KW-1133">Transmembrane helix</keyword>
<protein>
    <submittedName>
        <fullName evidence="4">Uncharacterized protein</fullName>
    </submittedName>
</protein>